<dbReference type="PANTHER" id="PTHR43646">
    <property type="entry name" value="GLYCOSYLTRANSFERASE"/>
    <property type="match status" value="1"/>
</dbReference>
<evidence type="ECO:0000256" key="8">
    <source>
        <dbReference type="ARBA" id="ARBA00023136"/>
    </source>
</evidence>
<comment type="pathway">
    <text evidence="2">Lipid metabolism; sphingolipid metabolism.</text>
</comment>
<evidence type="ECO:0000313" key="10">
    <source>
        <dbReference type="Proteomes" id="UP000268084"/>
    </source>
</evidence>
<dbReference type="InterPro" id="IPR025993">
    <property type="entry name" value="Ceramide_glucosylTrfase"/>
</dbReference>
<dbReference type="GO" id="GO:0016757">
    <property type="term" value="F:glycosyltransferase activity"/>
    <property type="evidence" value="ECO:0007669"/>
    <property type="project" value="UniProtKB-KW"/>
</dbReference>
<dbReference type="GO" id="GO:0016020">
    <property type="term" value="C:membrane"/>
    <property type="evidence" value="ECO:0007669"/>
    <property type="project" value="UniProtKB-SubCell"/>
</dbReference>
<dbReference type="Pfam" id="PF13506">
    <property type="entry name" value="Glyco_transf_21"/>
    <property type="match status" value="1"/>
</dbReference>
<evidence type="ECO:0000256" key="4">
    <source>
        <dbReference type="ARBA" id="ARBA00022676"/>
    </source>
</evidence>
<keyword evidence="5 9" id="KW-0808">Transferase</keyword>
<dbReference type="RefSeq" id="WP_124800062.1">
    <property type="nucleotide sequence ID" value="NZ_CP034170.1"/>
</dbReference>
<dbReference type="OrthoDB" id="9806525at2"/>
<proteinExistence type="predicted"/>
<keyword evidence="4" id="KW-0328">Glycosyltransferase</keyword>
<dbReference type="PANTHER" id="PTHR43646:SF3">
    <property type="entry name" value="SLR1566 PROTEIN"/>
    <property type="match status" value="1"/>
</dbReference>
<protein>
    <submittedName>
        <fullName evidence="9">Family 2 glycosyl transferase</fullName>
    </submittedName>
</protein>
<name>A0A3G8ZPT5_9ACTN</name>
<evidence type="ECO:0000256" key="6">
    <source>
        <dbReference type="ARBA" id="ARBA00022692"/>
    </source>
</evidence>
<organism evidence="9 10">
    <name type="scientific">Nakamurella antarctica</name>
    <dbReference type="NCBI Taxonomy" id="1902245"/>
    <lineage>
        <taxon>Bacteria</taxon>
        <taxon>Bacillati</taxon>
        <taxon>Actinomycetota</taxon>
        <taxon>Actinomycetes</taxon>
        <taxon>Nakamurellales</taxon>
        <taxon>Nakamurellaceae</taxon>
        <taxon>Nakamurella</taxon>
    </lineage>
</organism>
<evidence type="ECO:0000313" key="9">
    <source>
        <dbReference type="EMBL" id="AZI59158.1"/>
    </source>
</evidence>
<keyword evidence="8" id="KW-0472">Membrane</keyword>
<dbReference type="KEGG" id="nak:EH165_14430"/>
<evidence type="ECO:0000256" key="3">
    <source>
        <dbReference type="ARBA" id="ARBA00004991"/>
    </source>
</evidence>
<evidence type="ECO:0000256" key="2">
    <source>
        <dbReference type="ARBA" id="ARBA00004760"/>
    </source>
</evidence>
<dbReference type="AlphaFoldDB" id="A0A3G8ZPT5"/>
<reference evidence="9 10" key="2">
    <citation type="submission" date="2018-12" db="EMBL/GenBank/DDBJ databases">
        <title>Nakamurella antarcticus sp. nov., isolated from Antarctica South Shetland Islands soil.</title>
        <authorList>
            <person name="Peng F."/>
        </authorList>
    </citation>
    <scope>NUCLEOTIDE SEQUENCE [LARGE SCALE GENOMIC DNA]</scope>
    <source>
        <strain evidence="9 10">S14-144</strain>
    </source>
</reference>
<comment type="pathway">
    <text evidence="3">Sphingolipid metabolism.</text>
</comment>
<keyword evidence="6" id="KW-0812">Transmembrane</keyword>
<reference evidence="9 10" key="1">
    <citation type="submission" date="2018-11" db="EMBL/GenBank/DDBJ databases">
        <authorList>
            <person name="Da X."/>
        </authorList>
    </citation>
    <scope>NUCLEOTIDE SEQUENCE [LARGE SCALE GENOMIC DNA]</scope>
    <source>
        <strain evidence="9 10">S14-144</strain>
    </source>
</reference>
<evidence type="ECO:0000256" key="7">
    <source>
        <dbReference type="ARBA" id="ARBA00022989"/>
    </source>
</evidence>
<dbReference type="SUPFAM" id="SSF53448">
    <property type="entry name" value="Nucleotide-diphospho-sugar transferases"/>
    <property type="match status" value="1"/>
</dbReference>
<evidence type="ECO:0000256" key="1">
    <source>
        <dbReference type="ARBA" id="ARBA00004141"/>
    </source>
</evidence>
<dbReference type="InterPro" id="IPR029044">
    <property type="entry name" value="Nucleotide-diphossugar_trans"/>
</dbReference>
<dbReference type="Proteomes" id="UP000268084">
    <property type="component" value="Chromosome"/>
</dbReference>
<keyword evidence="7" id="KW-1133">Transmembrane helix</keyword>
<sequence length="399" mass="42411">MRVLRRAIMLFLSVKLLTLLSNLFAFPTLRRSSSTKTSALLIPMRDETDRLPQTLEGLLGSGATTTTFLDDQSSDGTGQMVESALAATSFSSGKVIVGTARPQGWTGKTWACAQLADSVLLTAQPAANPPSPSGASLLEIGPVARHRAPLGETLAPSVNQTAAPDYLIFVDADIYLAPNAIPAIIAEATRQSADVLSIFPRQVTRTWSERALVPLVNDVLLCFLPFALLKAPVKQAATANGSVLAFRTAAYEALGGFAAVKGHTVEDVAMARHTRQRGLKLGLALGGDLVSTRMYTGYPDIITGFGRGLVPAAGGSRAAVLAGWAWHILAYTLPLLLIRRGPWRWAAALAVVERALVEAKSGTRDWPAAALIGLSPLAAIPVVAQAMKREQNWKGRAYR</sequence>
<dbReference type="EMBL" id="CP034170">
    <property type="protein sequence ID" value="AZI59158.1"/>
    <property type="molecule type" value="Genomic_DNA"/>
</dbReference>
<comment type="subcellular location">
    <subcellularLocation>
        <location evidence="1">Membrane</location>
        <topology evidence="1">Multi-pass membrane protein</topology>
    </subcellularLocation>
</comment>
<keyword evidence="10" id="KW-1185">Reference proteome</keyword>
<dbReference type="Gene3D" id="3.90.550.10">
    <property type="entry name" value="Spore Coat Polysaccharide Biosynthesis Protein SpsA, Chain A"/>
    <property type="match status" value="1"/>
</dbReference>
<evidence type="ECO:0000256" key="5">
    <source>
        <dbReference type="ARBA" id="ARBA00022679"/>
    </source>
</evidence>
<accession>A0A3G8ZPT5</accession>
<gene>
    <name evidence="9" type="ORF">EH165_14430</name>
</gene>